<accession>A0A8J6XVG9</accession>
<evidence type="ECO:0000256" key="6">
    <source>
        <dbReference type="ARBA" id="ARBA00022884"/>
    </source>
</evidence>
<evidence type="ECO:0000256" key="5">
    <source>
        <dbReference type="ARBA" id="ARBA00022801"/>
    </source>
</evidence>
<name>A0A8J6XVG9_9CYAN</name>
<comment type="similarity">
    <text evidence="1">Belongs to the HicA mRNA interferase family.</text>
</comment>
<evidence type="ECO:0000256" key="7">
    <source>
        <dbReference type="ARBA" id="ARBA00023016"/>
    </source>
</evidence>
<keyword evidence="9" id="KW-1185">Reference proteome</keyword>
<evidence type="ECO:0000313" key="9">
    <source>
        <dbReference type="Proteomes" id="UP000629098"/>
    </source>
</evidence>
<evidence type="ECO:0000256" key="4">
    <source>
        <dbReference type="ARBA" id="ARBA00022759"/>
    </source>
</evidence>
<sequence>MPKLPRLTAKEAEKLLLDIGFTQIRSKGSHRIYRREELRVVIPFHSGKILHPKVVRQVMQAINTVEGNTTEEDEIDEEIL</sequence>
<dbReference type="Proteomes" id="UP000629098">
    <property type="component" value="Unassembled WGS sequence"/>
</dbReference>
<keyword evidence="2" id="KW-1277">Toxin-antitoxin system</keyword>
<protein>
    <submittedName>
        <fullName evidence="8">Type II toxin-antitoxin system HicA family toxin</fullName>
    </submittedName>
</protein>
<gene>
    <name evidence="8" type="ORF">ICL16_42555</name>
</gene>
<dbReference type="Gene3D" id="3.30.920.30">
    <property type="entry name" value="Hypothetical protein"/>
    <property type="match status" value="1"/>
</dbReference>
<dbReference type="AlphaFoldDB" id="A0A8J6XVG9"/>
<dbReference type="GO" id="GO:0003729">
    <property type="term" value="F:mRNA binding"/>
    <property type="evidence" value="ECO:0007669"/>
    <property type="project" value="InterPro"/>
</dbReference>
<reference evidence="8" key="1">
    <citation type="submission" date="2020-09" db="EMBL/GenBank/DDBJ databases">
        <title>Iningainema tapete sp. nov. (Scytonemataceae, Cyanobacteria) from greenhouses in central Florida (USA) produces two types of nodularin with biosynthetic potential for microcystin-LR and anabaenopeptins.</title>
        <authorList>
            <person name="Berthold D.E."/>
            <person name="Lefler F.W."/>
            <person name="Huang I.-S."/>
            <person name="Abdulla H."/>
            <person name="Zimba P.V."/>
            <person name="Laughinghouse H.D. IV."/>
        </authorList>
    </citation>
    <scope>NUCLEOTIDE SEQUENCE</scope>
    <source>
        <strain evidence="8">BLCCT55</strain>
    </source>
</reference>
<dbReference type="SUPFAM" id="SSF54786">
    <property type="entry name" value="YcfA/nrd intein domain"/>
    <property type="match status" value="1"/>
</dbReference>
<evidence type="ECO:0000313" key="8">
    <source>
        <dbReference type="EMBL" id="MBD2778551.1"/>
    </source>
</evidence>
<organism evidence="8 9">
    <name type="scientific">Iningainema tapete BLCC-T55</name>
    <dbReference type="NCBI Taxonomy" id="2748662"/>
    <lineage>
        <taxon>Bacteria</taxon>
        <taxon>Bacillati</taxon>
        <taxon>Cyanobacteriota</taxon>
        <taxon>Cyanophyceae</taxon>
        <taxon>Nostocales</taxon>
        <taxon>Scytonemataceae</taxon>
        <taxon>Iningainema tapete</taxon>
    </lineage>
</organism>
<evidence type="ECO:0000256" key="1">
    <source>
        <dbReference type="ARBA" id="ARBA00006620"/>
    </source>
</evidence>
<dbReference type="GO" id="GO:0004519">
    <property type="term" value="F:endonuclease activity"/>
    <property type="evidence" value="ECO:0007669"/>
    <property type="project" value="UniProtKB-KW"/>
</dbReference>
<evidence type="ECO:0000256" key="3">
    <source>
        <dbReference type="ARBA" id="ARBA00022722"/>
    </source>
</evidence>
<dbReference type="RefSeq" id="WP_190838375.1">
    <property type="nucleotide sequence ID" value="NZ_CAWPPI010000128.1"/>
</dbReference>
<dbReference type="InterPro" id="IPR038570">
    <property type="entry name" value="HicA_sf"/>
</dbReference>
<proteinExistence type="inferred from homology"/>
<evidence type="ECO:0000256" key="2">
    <source>
        <dbReference type="ARBA" id="ARBA00022649"/>
    </source>
</evidence>
<dbReference type="InterPro" id="IPR012933">
    <property type="entry name" value="HicA_mRNA_interferase"/>
</dbReference>
<dbReference type="Pfam" id="PF07927">
    <property type="entry name" value="HicA_toxin"/>
    <property type="match status" value="1"/>
</dbReference>
<dbReference type="EMBL" id="JACXAE010000128">
    <property type="protein sequence ID" value="MBD2778551.1"/>
    <property type="molecule type" value="Genomic_DNA"/>
</dbReference>
<keyword evidence="6" id="KW-0694">RNA-binding</keyword>
<comment type="caution">
    <text evidence="8">The sequence shown here is derived from an EMBL/GenBank/DDBJ whole genome shotgun (WGS) entry which is preliminary data.</text>
</comment>
<dbReference type="GO" id="GO:0016787">
    <property type="term" value="F:hydrolase activity"/>
    <property type="evidence" value="ECO:0007669"/>
    <property type="project" value="UniProtKB-KW"/>
</dbReference>
<keyword evidence="4" id="KW-0255">Endonuclease</keyword>
<keyword evidence="3" id="KW-0540">Nuclease</keyword>
<keyword evidence="5" id="KW-0378">Hydrolase</keyword>
<keyword evidence="7" id="KW-0346">Stress response</keyword>